<feature type="region of interest" description="Disordered" evidence="1">
    <location>
        <begin position="1"/>
        <end position="25"/>
    </location>
</feature>
<protein>
    <submittedName>
        <fullName evidence="2">Uncharacterized protein</fullName>
    </submittedName>
</protein>
<dbReference type="AlphaFoldDB" id="A0AAP0F4J2"/>
<gene>
    <name evidence="2" type="ORF">Scep_022015</name>
</gene>
<evidence type="ECO:0000313" key="3">
    <source>
        <dbReference type="Proteomes" id="UP001419268"/>
    </source>
</evidence>
<dbReference type="Proteomes" id="UP001419268">
    <property type="component" value="Unassembled WGS sequence"/>
</dbReference>
<dbReference type="EMBL" id="JBBNAG010000009">
    <property type="protein sequence ID" value="KAK9105171.1"/>
    <property type="molecule type" value="Genomic_DNA"/>
</dbReference>
<evidence type="ECO:0000313" key="2">
    <source>
        <dbReference type="EMBL" id="KAK9105171.1"/>
    </source>
</evidence>
<comment type="caution">
    <text evidence="2">The sequence shown here is derived from an EMBL/GenBank/DDBJ whole genome shotgun (WGS) entry which is preliminary data.</text>
</comment>
<evidence type="ECO:0000256" key="1">
    <source>
        <dbReference type="SAM" id="MobiDB-lite"/>
    </source>
</evidence>
<organism evidence="2 3">
    <name type="scientific">Stephania cephalantha</name>
    <dbReference type="NCBI Taxonomy" id="152367"/>
    <lineage>
        <taxon>Eukaryota</taxon>
        <taxon>Viridiplantae</taxon>
        <taxon>Streptophyta</taxon>
        <taxon>Embryophyta</taxon>
        <taxon>Tracheophyta</taxon>
        <taxon>Spermatophyta</taxon>
        <taxon>Magnoliopsida</taxon>
        <taxon>Ranunculales</taxon>
        <taxon>Menispermaceae</taxon>
        <taxon>Menispermoideae</taxon>
        <taxon>Cissampelideae</taxon>
        <taxon>Stephania</taxon>
    </lineage>
</organism>
<accession>A0AAP0F4J2</accession>
<name>A0AAP0F4J2_9MAGN</name>
<sequence>MTTKAAATVDDLPDDSPALRHGQSTAAARTTAMLGLADVVATSSSARRRRFDEVSTTDNGATPARKVVKKRGEKHVDLKGLGAL</sequence>
<reference evidence="2 3" key="1">
    <citation type="submission" date="2024-01" db="EMBL/GenBank/DDBJ databases">
        <title>Genome assemblies of Stephania.</title>
        <authorList>
            <person name="Yang L."/>
        </authorList>
    </citation>
    <scope>NUCLEOTIDE SEQUENCE [LARGE SCALE GENOMIC DNA]</scope>
    <source>
        <strain evidence="2">JXDWG</strain>
        <tissue evidence="2">Leaf</tissue>
    </source>
</reference>
<feature type="region of interest" description="Disordered" evidence="1">
    <location>
        <begin position="50"/>
        <end position="84"/>
    </location>
</feature>
<keyword evidence="3" id="KW-1185">Reference proteome</keyword>
<proteinExistence type="predicted"/>